<keyword evidence="3" id="KW-1185">Reference proteome</keyword>
<reference evidence="3" key="1">
    <citation type="journal article" date="2019" name="Int. J. Syst. Evol. Microbiol.">
        <title>The Global Catalogue of Microorganisms (GCM) 10K type strain sequencing project: providing services to taxonomists for standard genome sequencing and annotation.</title>
        <authorList>
            <consortium name="The Broad Institute Genomics Platform"/>
            <consortium name="The Broad Institute Genome Sequencing Center for Infectious Disease"/>
            <person name="Wu L."/>
            <person name="Ma J."/>
        </authorList>
    </citation>
    <scope>NUCLEOTIDE SEQUENCE [LARGE SCALE GENOMIC DNA]</scope>
    <source>
        <strain evidence="3">CCUG 55608</strain>
    </source>
</reference>
<organism evidence="2 3">
    <name type="scientific">Larkinella insperata</name>
    <dbReference type="NCBI Taxonomy" id="332158"/>
    <lineage>
        <taxon>Bacteria</taxon>
        <taxon>Pseudomonadati</taxon>
        <taxon>Bacteroidota</taxon>
        <taxon>Cytophagia</taxon>
        <taxon>Cytophagales</taxon>
        <taxon>Spirosomataceae</taxon>
        <taxon>Larkinella</taxon>
    </lineage>
</organism>
<sequence length="60" mass="7337">MTPFNHEENNRTLRHYQQQCQELKERIQLLHSQNVLLSERLQKLLSKNERITDKVRKLLP</sequence>
<accession>A0ABW3Q469</accession>
<evidence type="ECO:0000256" key="1">
    <source>
        <dbReference type="SAM" id="Coils"/>
    </source>
</evidence>
<gene>
    <name evidence="2" type="ORF">ACFQ4C_04610</name>
</gene>
<evidence type="ECO:0000313" key="3">
    <source>
        <dbReference type="Proteomes" id="UP001597116"/>
    </source>
</evidence>
<feature type="coiled-coil region" evidence="1">
    <location>
        <begin position="6"/>
        <end position="40"/>
    </location>
</feature>
<proteinExistence type="predicted"/>
<keyword evidence="1" id="KW-0175">Coiled coil</keyword>
<name>A0ABW3Q469_9BACT</name>
<dbReference type="EMBL" id="JBHTLP010000002">
    <property type="protein sequence ID" value="MFD1140374.1"/>
    <property type="molecule type" value="Genomic_DNA"/>
</dbReference>
<comment type="caution">
    <text evidence="2">The sequence shown here is derived from an EMBL/GenBank/DDBJ whole genome shotgun (WGS) entry which is preliminary data.</text>
</comment>
<evidence type="ECO:0000313" key="2">
    <source>
        <dbReference type="EMBL" id="MFD1140374.1"/>
    </source>
</evidence>
<dbReference type="RefSeq" id="WP_265989555.1">
    <property type="nucleotide sequence ID" value="NZ_CP110973.1"/>
</dbReference>
<protein>
    <submittedName>
        <fullName evidence="2">Uncharacterized protein</fullName>
    </submittedName>
</protein>
<dbReference type="Proteomes" id="UP001597116">
    <property type="component" value="Unassembled WGS sequence"/>
</dbReference>